<protein>
    <submittedName>
        <fullName evidence="1">Uncharacterized protein</fullName>
    </submittedName>
</protein>
<accession>A0A8G1VXP7</accession>
<evidence type="ECO:0000313" key="1">
    <source>
        <dbReference type="EMBL" id="RAK75481.1"/>
    </source>
</evidence>
<evidence type="ECO:0000313" key="2">
    <source>
        <dbReference type="Proteomes" id="UP000249789"/>
    </source>
</evidence>
<dbReference type="AlphaFoldDB" id="A0A8G1VXP7"/>
<dbReference type="Proteomes" id="UP000249789">
    <property type="component" value="Unassembled WGS sequence"/>
</dbReference>
<dbReference type="RefSeq" id="XP_040799491.1">
    <property type="nucleotide sequence ID" value="XM_040948749.1"/>
</dbReference>
<keyword evidence="2" id="KW-1185">Reference proteome</keyword>
<proteinExistence type="predicted"/>
<dbReference type="VEuPathDB" id="FungiDB:BO72DRAFT_498135"/>
<gene>
    <name evidence="1" type="ORF">BO72DRAFT_498135</name>
</gene>
<organism evidence="1 2">
    <name type="scientific">Aspergillus fijiensis CBS 313.89</name>
    <dbReference type="NCBI Taxonomy" id="1448319"/>
    <lineage>
        <taxon>Eukaryota</taxon>
        <taxon>Fungi</taxon>
        <taxon>Dikarya</taxon>
        <taxon>Ascomycota</taxon>
        <taxon>Pezizomycotina</taxon>
        <taxon>Eurotiomycetes</taxon>
        <taxon>Eurotiomycetidae</taxon>
        <taxon>Eurotiales</taxon>
        <taxon>Aspergillaceae</taxon>
        <taxon>Aspergillus</taxon>
    </lineage>
</organism>
<sequence>MDLVGLEWLYTMTKREALEDVLEWEHQSRGRFRTPLWWAGTPHTVGLKATGLVQRTSCRQIDEVEDLSMMRSRTSIAWT</sequence>
<dbReference type="GeneID" id="63866082"/>
<reference evidence="1 2" key="1">
    <citation type="submission" date="2018-02" db="EMBL/GenBank/DDBJ databases">
        <title>The genomes of Aspergillus section Nigri reveals drivers in fungal speciation.</title>
        <authorList>
            <consortium name="DOE Joint Genome Institute"/>
            <person name="Vesth T.C."/>
            <person name="Nybo J."/>
            <person name="Theobald S."/>
            <person name="Brandl J."/>
            <person name="Frisvad J.C."/>
            <person name="Nielsen K.F."/>
            <person name="Lyhne E.K."/>
            <person name="Kogle M.E."/>
            <person name="Kuo A."/>
            <person name="Riley R."/>
            <person name="Clum A."/>
            <person name="Nolan M."/>
            <person name="Lipzen A."/>
            <person name="Salamov A."/>
            <person name="Henrissat B."/>
            <person name="Wiebenga A."/>
            <person name="De vries R.P."/>
            <person name="Grigoriev I.V."/>
            <person name="Mortensen U.H."/>
            <person name="Andersen M.R."/>
            <person name="Baker S.E."/>
        </authorList>
    </citation>
    <scope>NUCLEOTIDE SEQUENCE [LARGE SCALE GENOMIC DNA]</scope>
    <source>
        <strain evidence="1 2">CBS 313.89</strain>
    </source>
</reference>
<dbReference type="EMBL" id="KZ824657">
    <property type="protein sequence ID" value="RAK75481.1"/>
    <property type="molecule type" value="Genomic_DNA"/>
</dbReference>
<name>A0A8G1VXP7_9EURO</name>